<feature type="region of interest" description="Disordered" evidence="2">
    <location>
        <begin position="337"/>
        <end position="358"/>
    </location>
</feature>
<protein>
    <submittedName>
        <fullName evidence="4">Alpha/beta-hydrolase</fullName>
    </submittedName>
</protein>
<gene>
    <name evidence="4" type="ORF">IE81DRAFT_322383</name>
</gene>
<sequence length="418" mass="45059">MASGERVTLTYTRRPSGPLHVDLSPFTPPVRVNDPSSSKPQPLPFVLYLHGGNFLSGSRHDVPTWLVQLCSARGFPLLCADYRLAPHAGPDAAWSDVQELWTFIREDLPWIVSAAGSGAEVESGTKPLDEAWEDLQRRGGLDHTRCIIFGAGAGGYLAALGGALLSPPPLSVIMAYPILSLPHAGSAPTASLHPVLRAAQAEDERRAAHTSPELPALLDQSPHVVAARAEVGMDIRRPWRGEAEGLRRVGLAEALLQANALYPALRHWSLNALNPTKVISGTSPIAHAPVNEPYPPIFIFHGSADDFVPVNATIDFMSALRGSNSAAAALDDLLPDAGKSSSSKRKTQQGSIPDGRVEPTRRFASVIMEDAVHAFDALLTHEDTAHTEFISQLEQWLVHKVEDRSAQDASAVEFKEKL</sequence>
<dbReference type="InterPro" id="IPR050300">
    <property type="entry name" value="GDXG_lipolytic_enzyme"/>
</dbReference>
<dbReference type="InParanoid" id="A0A316W102"/>
<dbReference type="AlphaFoldDB" id="A0A316W102"/>
<accession>A0A316W102</accession>
<evidence type="ECO:0000256" key="2">
    <source>
        <dbReference type="SAM" id="MobiDB-lite"/>
    </source>
</evidence>
<dbReference type="EMBL" id="KZ819369">
    <property type="protein sequence ID" value="PWN43526.1"/>
    <property type="molecule type" value="Genomic_DNA"/>
</dbReference>
<dbReference type="InterPro" id="IPR013094">
    <property type="entry name" value="AB_hydrolase_3"/>
</dbReference>
<dbReference type="RefSeq" id="XP_025370686.1">
    <property type="nucleotide sequence ID" value="XM_025513621.1"/>
</dbReference>
<dbReference type="Proteomes" id="UP000245783">
    <property type="component" value="Unassembled WGS sequence"/>
</dbReference>
<organism evidence="4 5">
    <name type="scientific">Ceraceosorus guamensis</name>
    <dbReference type="NCBI Taxonomy" id="1522189"/>
    <lineage>
        <taxon>Eukaryota</taxon>
        <taxon>Fungi</taxon>
        <taxon>Dikarya</taxon>
        <taxon>Basidiomycota</taxon>
        <taxon>Ustilaginomycotina</taxon>
        <taxon>Exobasidiomycetes</taxon>
        <taxon>Ceraceosorales</taxon>
        <taxon>Ceraceosoraceae</taxon>
        <taxon>Ceraceosorus</taxon>
    </lineage>
</organism>
<dbReference type="GeneID" id="37035491"/>
<dbReference type="Gene3D" id="3.40.50.1820">
    <property type="entry name" value="alpha/beta hydrolase"/>
    <property type="match status" value="1"/>
</dbReference>
<dbReference type="STRING" id="1522189.A0A316W102"/>
<evidence type="ECO:0000313" key="5">
    <source>
        <dbReference type="Proteomes" id="UP000245783"/>
    </source>
</evidence>
<name>A0A316W102_9BASI</name>
<evidence type="ECO:0000313" key="4">
    <source>
        <dbReference type="EMBL" id="PWN43526.1"/>
    </source>
</evidence>
<evidence type="ECO:0000259" key="3">
    <source>
        <dbReference type="Pfam" id="PF07859"/>
    </source>
</evidence>
<dbReference type="PANTHER" id="PTHR48081">
    <property type="entry name" value="AB HYDROLASE SUPERFAMILY PROTEIN C4A8.06C"/>
    <property type="match status" value="1"/>
</dbReference>
<dbReference type="Pfam" id="PF07859">
    <property type="entry name" value="Abhydrolase_3"/>
    <property type="match status" value="1"/>
</dbReference>
<feature type="domain" description="Alpha/beta hydrolase fold-3" evidence="3">
    <location>
        <begin position="46"/>
        <end position="181"/>
    </location>
</feature>
<dbReference type="GO" id="GO:0016787">
    <property type="term" value="F:hydrolase activity"/>
    <property type="evidence" value="ECO:0007669"/>
    <property type="project" value="UniProtKB-KW"/>
</dbReference>
<dbReference type="SUPFAM" id="SSF53474">
    <property type="entry name" value="alpha/beta-Hydrolases"/>
    <property type="match status" value="1"/>
</dbReference>
<keyword evidence="5" id="KW-1185">Reference proteome</keyword>
<reference evidence="4 5" key="1">
    <citation type="journal article" date="2018" name="Mol. Biol. Evol.">
        <title>Broad Genomic Sampling Reveals a Smut Pathogenic Ancestry of the Fungal Clade Ustilaginomycotina.</title>
        <authorList>
            <person name="Kijpornyongpan T."/>
            <person name="Mondo S.J."/>
            <person name="Barry K."/>
            <person name="Sandor L."/>
            <person name="Lee J."/>
            <person name="Lipzen A."/>
            <person name="Pangilinan J."/>
            <person name="LaButti K."/>
            <person name="Hainaut M."/>
            <person name="Henrissat B."/>
            <person name="Grigoriev I.V."/>
            <person name="Spatafora J.W."/>
            <person name="Aime M.C."/>
        </authorList>
    </citation>
    <scope>NUCLEOTIDE SEQUENCE [LARGE SCALE GENOMIC DNA]</scope>
    <source>
        <strain evidence="4 5">MCA 4658</strain>
    </source>
</reference>
<evidence type="ECO:0000256" key="1">
    <source>
        <dbReference type="ARBA" id="ARBA00022801"/>
    </source>
</evidence>
<keyword evidence="1 4" id="KW-0378">Hydrolase</keyword>
<proteinExistence type="predicted"/>
<dbReference type="OrthoDB" id="19653at2759"/>
<dbReference type="InterPro" id="IPR029058">
    <property type="entry name" value="AB_hydrolase_fold"/>
</dbReference>